<dbReference type="GO" id="GO:0016787">
    <property type="term" value="F:hydrolase activity"/>
    <property type="evidence" value="ECO:0007669"/>
    <property type="project" value="UniProtKB-KW"/>
</dbReference>
<protein>
    <recommendedName>
        <fullName evidence="4">GDP-mannose pyrophosphatase</fullName>
    </recommendedName>
    <alternativeName>
        <fullName evidence="6">GDP-mannose hydrolase</fullName>
    </alternativeName>
    <alternativeName>
        <fullName evidence="7">GDPMK</fullName>
    </alternativeName>
</protein>
<dbReference type="InterPro" id="IPR000086">
    <property type="entry name" value="NUDIX_hydrolase_dom"/>
</dbReference>
<proteinExistence type="inferred from homology"/>
<comment type="cofactor">
    <cofactor evidence="2">
        <name>Mg(2+)</name>
        <dbReference type="ChEBI" id="CHEBI:18420"/>
    </cofactor>
</comment>
<dbReference type="GO" id="GO:0006753">
    <property type="term" value="P:nucleoside phosphate metabolic process"/>
    <property type="evidence" value="ECO:0007669"/>
    <property type="project" value="TreeGrafter"/>
</dbReference>
<dbReference type="InterPro" id="IPR015797">
    <property type="entry name" value="NUDIX_hydrolase-like_dom_sf"/>
</dbReference>
<dbReference type="PANTHER" id="PTHR11839:SF18">
    <property type="entry name" value="NUDIX HYDROLASE DOMAIN-CONTAINING PROTEIN"/>
    <property type="match status" value="1"/>
</dbReference>
<keyword evidence="5" id="KW-0378">Hydrolase</keyword>
<evidence type="ECO:0000256" key="1">
    <source>
        <dbReference type="ARBA" id="ARBA00000847"/>
    </source>
</evidence>
<evidence type="ECO:0000313" key="9">
    <source>
        <dbReference type="EMBL" id="SEA73377.1"/>
    </source>
</evidence>
<dbReference type="PROSITE" id="PS51462">
    <property type="entry name" value="NUDIX"/>
    <property type="match status" value="1"/>
</dbReference>
<dbReference type="STRING" id="89524.SAMN05444370_110102"/>
<evidence type="ECO:0000256" key="4">
    <source>
        <dbReference type="ARBA" id="ARBA00016377"/>
    </source>
</evidence>
<dbReference type="AlphaFoldDB" id="A0A1H4DLC1"/>
<comment type="similarity">
    <text evidence="3">Belongs to the Nudix hydrolase family. NudK subfamily.</text>
</comment>
<dbReference type="Gene3D" id="3.90.79.10">
    <property type="entry name" value="Nucleoside Triphosphate Pyrophosphohydrolase"/>
    <property type="match status" value="1"/>
</dbReference>
<evidence type="ECO:0000256" key="5">
    <source>
        <dbReference type="ARBA" id="ARBA00022801"/>
    </source>
</evidence>
<name>A0A1H4DLC1_9RHOB</name>
<dbReference type="PANTHER" id="PTHR11839">
    <property type="entry name" value="UDP/ADP-SUGAR PYROPHOSPHATASE"/>
    <property type="match status" value="1"/>
</dbReference>
<evidence type="ECO:0000256" key="2">
    <source>
        <dbReference type="ARBA" id="ARBA00001946"/>
    </source>
</evidence>
<dbReference type="Pfam" id="PF00293">
    <property type="entry name" value="NUDIX"/>
    <property type="match status" value="1"/>
</dbReference>
<evidence type="ECO:0000256" key="6">
    <source>
        <dbReference type="ARBA" id="ARBA00032162"/>
    </source>
</evidence>
<evidence type="ECO:0000259" key="8">
    <source>
        <dbReference type="PROSITE" id="PS51462"/>
    </source>
</evidence>
<dbReference type="OrthoDB" id="177518at2"/>
<reference evidence="9 10" key="1">
    <citation type="submission" date="2016-10" db="EMBL/GenBank/DDBJ databases">
        <authorList>
            <person name="de Groot N.N."/>
        </authorList>
    </citation>
    <scope>NUCLEOTIDE SEQUENCE [LARGE SCALE GENOMIC DNA]</scope>
    <source>
        <strain evidence="9 10">DSM 15345</strain>
    </source>
</reference>
<feature type="domain" description="Nudix hydrolase" evidence="8">
    <location>
        <begin position="27"/>
        <end position="167"/>
    </location>
</feature>
<sequence>MLETLSTRTAFENRFVTLREDAVRLPDGSESVYAYIARPRYAIAAAVEDGEIWMVEQWRHPLRRRTWELPMGVAPGGDAIPVEEAARIELREETGVTALTWRYVAEVAPAPALVAQTGALFLATGLTLGPQQLEDTEQDLVARPWPVERAVAAAVEGEILDAVSASCLMRLRLMGEI</sequence>
<evidence type="ECO:0000256" key="7">
    <source>
        <dbReference type="ARBA" id="ARBA00032272"/>
    </source>
</evidence>
<dbReference type="SUPFAM" id="SSF55811">
    <property type="entry name" value="Nudix"/>
    <property type="match status" value="1"/>
</dbReference>
<organism evidence="9 10">
    <name type="scientific">Rubrimonas cliftonensis</name>
    <dbReference type="NCBI Taxonomy" id="89524"/>
    <lineage>
        <taxon>Bacteria</taxon>
        <taxon>Pseudomonadati</taxon>
        <taxon>Pseudomonadota</taxon>
        <taxon>Alphaproteobacteria</taxon>
        <taxon>Rhodobacterales</taxon>
        <taxon>Paracoccaceae</taxon>
        <taxon>Rubrimonas</taxon>
    </lineage>
</organism>
<gene>
    <name evidence="9" type="ORF">SAMN05444370_110102</name>
</gene>
<dbReference type="Proteomes" id="UP000198703">
    <property type="component" value="Unassembled WGS sequence"/>
</dbReference>
<comment type="catalytic activity">
    <reaction evidence="1">
        <text>GDP-alpha-D-mannose + H2O = alpha-D-mannose 1-phosphate + GMP + 2 H(+)</text>
        <dbReference type="Rhea" id="RHEA:27978"/>
        <dbReference type="ChEBI" id="CHEBI:15377"/>
        <dbReference type="ChEBI" id="CHEBI:15378"/>
        <dbReference type="ChEBI" id="CHEBI:57527"/>
        <dbReference type="ChEBI" id="CHEBI:58115"/>
        <dbReference type="ChEBI" id="CHEBI:58409"/>
    </reaction>
</comment>
<dbReference type="GO" id="GO:0019693">
    <property type="term" value="P:ribose phosphate metabolic process"/>
    <property type="evidence" value="ECO:0007669"/>
    <property type="project" value="TreeGrafter"/>
</dbReference>
<evidence type="ECO:0000313" key="10">
    <source>
        <dbReference type="Proteomes" id="UP000198703"/>
    </source>
</evidence>
<dbReference type="EMBL" id="FNQM01000010">
    <property type="protein sequence ID" value="SEA73377.1"/>
    <property type="molecule type" value="Genomic_DNA"/>
</dbReference>
<evidence type="ECO:0000256" key="3">
    <source>
        <dbReference type="ARBA" id="ARBA00007275"/>
    </source>
</evidence>
<dbReference type="RefSeq" id="WP_093254667.1">
    <property type="nucleotide sequence ID" value="NZ_FNQM01000010.1"/>
</dbReference>
<keyword evidence="10" id="KW-1185">Reference proteome</keyword>
<accession>A0A1H4DLC1</accession>